<name>A0A016T806_9BILA</name>
<evidence type="ECO:0000256" key="1">
    <source>
        <dbReference type="SAM" id="Phobius"/>
    </source>
</evidence>
<comment type="caution">
    <text evidence="2">The sequence shown here is derived from an EMBL/GenBank/DDBJ whole genome shotgun (WGS) entry which is preliminary data.</text>
</comment>
<keyword evidence="1" id="KW-0812">Transmembrane</keyword>
<keyword evidence="1" id="KW-0472">Membrane</keyword>
<keyword evidence="1" id="KW-1133">Transmembrane helix</keyword>
<dbReference type="Proteomes" id="UP000024635">
    <property type="component" value="Unassembled WGS sequence"/>
</dbReference>
<accession>A0A016T806</accession>
<feature type="transmembrane region" description="Helical" evidence="1">
    <location>
        <begin position="47"/>
        <end position="68"/>
    </location>
</feature>
<evidence type="ECO:0000313" key="3">
    <source>
        <dbReference type="Proteomes" id="UP000024635"/>
    </source>
</evidence>
<evidence type="ECO:0000313" key="2">
    <source>
        <dbReference type="EMBL" id="EYB98817.1"/>
    </source>
</evidence>
<protein>
    <submittedName>
        <fullName evidence="2">Uncharacterized protein</fullName>
    </submittedName>
</protein>
<dbReference type="EMBL" id="JARK01001464">
    <property type="protein sequence ID" value="EYB98817.1"/>
    <property type="molecule type" value="Genomic_DNA"/>
</dbReference>
<organism evidence="2 3">
    <name type="scientific">Ancylostoma ceylanicum</name>
    <dbReference type="NCBI Taxonomy" id="53326"/>
    <lineage>
        <taxon>Eukaryota</taxon>
        <taxon>Metazoa</taxon>
        <taxon>Ecdysozoa</taxon>
        <taxon>Nematoda</taxon>
        <taxon>Chromadorea</taxon>
        <taxon>Rhabditida</taxon>
        <taxon>Rhabditina</taxon>
        <taxon>Rhabditomorpha</taxon>
        <taxon>Strongyloidea</taxon>
        <taxon>Ancylostomatidae</taxon>
        <taxon>Ancylostomatinae</taxon>
        <taxon>Ancylostoma</taxon>
    </lineage>
</organism>
<sequence>MEQSLDYSKISFGPSISLGLSCIESTKKVEKPPAMASEEQQEQSGECCVIADFSFFFLLLCLLDLWLIPYR</sequence>
<proteinExistence type="predicted"/>
<gene>
    <name evidence="2" type="primary">Acey_s0128.g1458</name>
    <name evidence="2" type="ORF">Y032_0128g1458</name>
</gene>
<keyword evidence="3" id="KW-1185">Reference proteome</keyword>
<reference evidence="3" key="1">
    <citation type="journal article" date="2015" name="Nat. Genet.">
        <title>The genome and transcriptome of the zoonotic hookworm Ancylostoma ceylanicum identify infection-specific gene families.</title>
        <authorList>
            <person name="Schwarz E.M."/>
            <person name="Hu Y."/>
            <person name="Antoshechkin I."/>
            <person name="Miller M.M."/>
            <person name="Sternberg P.W."/>
            <person name="Aroian R.V."/>
        </authorList>
    </citation>
    <scope>NUCLEOTIDE SEQUENCE</scope>
    <source>
        <strain evidence="3">HY135</strain>
    </source>
</reference>
<dbReference type="AlphaFoldDB" id="A0A016T806"/>